<dbReference type="InterPro" id="IPR035162">
    <property type="entry name" value="DUF5470"/>
</dbReference>
<evidence type="ECO:0000313" key="1">
    <source>
        <dbReference type="EMBL" id="ANF29733.1"/>
    </source>
</evidence>
<dbReference type="Proteomes" id="UP000203996">
    <property type="component" value="Segment"/>
</dbReference>
<dbReference type="RefSeq" id="YP_009255342.1">
    <property type="nucleotide sequence ID" value="NC_030240.1"/>
</dbReference>
<evidence type="ECO:0000313" key="2">
    <source>
        <dbReference type="Proteomes" id="UP000203996"/>
    </source>
</evidence>
<dbReference type="GeneID" id="27924309"/>
<sequence>MKKIALGKIIETAVMNKYKNDNDNSVSVLFGGSSKYGSSGGGGGNNDGVTLYNSKLNLGEYYKSFDFNQVARHTTYDVVGKRDYSKIDNLIKRY</sequence>
<dbReference type="OrthoDB" id="27447at10239"/>
<dbReference type="EMBL" id="KU565883">
    <property type="protein sequence ID" value="ANF29733.1"/>
    <property type="molecule type" value="Genomic_DNA"/>
</dbReference>
<name>A0A172WZG2_9ABAC</name>
<reference evidence="1 2" key="1">
    <citation type="journal article" date="2016" name="PLoS ONE">
        <title>Genome Sequencing and Analysis of Catopsilia pomona nucleopolyhedrovirus: A Distinct Species in Group I Alphabaculovirus.</title>
        <authorList>
            <person name="Wang J."/>
            <person name="Zhu Z."/>
            <person name="Zhang L."/>
            <person name="Hou D."/>
            <person name="Wang M."/>
            <person name="Arif B."/>
            <person name="Kou Z."/>
            <person name="Wang H."/>
            <person name="Deng F."/>
            <person name="Hu Z."/>
        </authorList>
    </citation>
    <scope>NUCLEOTIDE SEQUENCE [LARGE SCALE GENOMIC DNA]</scope>
    <source>
        <strain evidence="1">416</strain>
    </source>
</reference>
<dbReference type="KEGG" id="vg:27924309"/>
<protein>
    <submittedName>
        <fullName evidence="1">ORF-85</fullName>
    </submittedName>
</protein>
<gene>
    <name evidence="1" type="ORF">CapoNPV_085</name>
</gene>
<organism evidence="1 2">
    <name type="scientific">Catopsilia pomona nucleopolyhedrovirus</name>
    <dbReference type="NCBI Taxonomy" id="1850906"/>
    <lineage>
        <taxon>Viruses</taxon>
        <taxon>Viruses incertae sedis</taxon>
        <taxon>Naldaviricetes</taxon>
        <taxon>Lefavirales</taxon>
        <taxon>Baculoviridae</taxon>
        <taxon>Alphabaculovirus</taxon>
        <taxon>Alphabaculovirus capomonae</taxon>
    </lineage>
</organism>
<keyword evidence="2" id="KW-1185">Reference proteome</keyword>
<proteinExistence type="predicted"/>
<dbReference type="Pfam" id="PF17564">
    <property type="entry name" value="DUF5470"/>
    <property type="match status" value="1"/>
</dbReference>
<accession>A0A172WZG2</accession>